<name>A0ABR7QCI3_9FLAO</name>
<keyword evidence="3" id="KW-1185">Reference proteome</keyword>
<dbReference type="EMBL" id="JACGWS010000010">
    <property type="protein sequence ID" value="MBC8756282.1"/>
    <property type="molecule type" value="Genomic_DNA"/>
</dbReference>
<reference evidence="2 3" key="1">
    <citation type="submission" date="2020-07" db="EMBL/GenBank/DDBJ databases">
        <title>Description of Kordia aestuariivivens sp. nov., isolated from a tidal flat.</title>
        <authorList>
            <person name="Park S."/>
            <person name="Yoon J.-H."/>
        </authorList>
    </citation>
    <scope>NUCLEOTIDE SEQUENCE [LARGE SCALE GENOMIC DNA]</scope>
    <source>
        <strain evidence="2 3">YSTF-M3</strain>
    </source>
</reference>
<dbReference type="Proteomes" id="UP000619238">
    <property type="component" value="Unassembled WGS sequence"/>
</dbReference>
<protein>
    <submittedName>
        <fullName evidence="2">Uncharacterized protein</fullName>
    </submittedName>
</protein>
<organism evidence="2 3">
    <name type="scientific">Kordia aestuariivivens</name>
    <dbReference type="NCBI Taxonomy" id="2759037"/>
    <lineage>
        <taxon>Bacteria</taxon>
        <taxon>Pseudomonadati</taxon>
        <taxon>Bacteroidota</taxon>
        <taxon>Flavobacteriia</taxon>
        <taxon>Flavobacteriales</taxon>
        <taxon>Flavobacteriaceae</taxon>
        <taxon>Kordia</taxon>
    </lineage>
</organism>
<proteinExistence type="predicted"/>
<accession>A0ABR7QCI3</accession>
<sequence>MEKQILKKLALERAVVSSFHVKNDPMLAGFKVNSNNFQCDDDDDYNDDYDYDDDDDIGYDY</sequence>
<dbReference type="RefSeq" id="WP_187563321.1">
    <property type="nucleotide sequence ID" value="NZ_JACGWS010000010.1"/>
</dbReference>
<evidence type="ECO:0000313" key="3">
    <source>
        <dbReference type="Proteomes" id="UP000619238"/>
    </source>
</evidence>
<feature type="region of interest" description="Disordered" evidence="1">
    <location>
        <begin position="41"/>
        <end position="61"/>
    </location>
</feature>
<gene>
    <name evidence="2" type="ORF">H2O64_16530</name>
</gene>
<evidence type="ECO:0000256" key="1">
    <source>
        <dbReference type="SAM" id="MobiDB-lite"/>
    </source>
</evidence>
<comment type="caution">
    <text evidence="2">The sequence shown here is derived from an EMBL/GenBank/DDBJ whole genome shotgun (WGS) entry which is preliminary data.</text>
</comment>
<evidence type="ECO:0000313" key="2">
    <source>
        <dbReference type="EMBL" id="MBC8756282.1"/>
    </source>
</evidence>